<comment type="similarity">
    <text evidence="1">Belongs to the peptidase M43B family.</text>
</comment>
<dbReference type="PANTHER" id="PTHR47466:SF1">
    <property type="entry name" value="METALLOPROTEASE MEP1 (AFU_ORTHOLOGUE AFUA_1G07730)-RELATED"/>
    <property type="match status" value="1"/>
</dbReference>
<gene>
    <name evidence="10" type="ORF">EK21DRAFT_61115</name>
</gene>
<comment type="caution">
    <text evidence="10">The sequence shown here is derived from an EMBL/GenBank/DDBJ whole genome shotgun (WGS) entry which is preliminary data.</text>
</comment>
<keyword evidence="2" id="KW-0645">Protease</keyword>
<name>A0A9P4HD00_9PLEO</name>
<evidence type="ECO:0000313" key="10">
    <source>
        <dbReference type="EMBL" id="KAF2032348.1"/>
    </source>
</evidence>
<evidence type="ECO:0000259" key="9">
    <source>
        <dbReference type="Pfam" id="PF05572"/>
    </source>
</evidence>
<dbReference type="Proteomes" id="UP000799777">
    <property type="component" value="Unassembled WGS sequence"/>
</dbReference>
<reference evidence="10" key="1">
    <citation type="journal article" date="2020" name="Stud. Mycol.">
        <title>101 Dothideomycetes genomes: a test case for predicting lifestyles and emergence of pathogens.</title>
        <authorList>
            <person name="Haridas S."/>
            <person name="Albert R."/>
            <person name="Binder M."/>
            <person name="Bloem J."/>
            <person name="Labutti K."/>
            <person name="Salamov A."/>
            <person name="Andreopoulos B."/>
            <person name="Baker S."/>
            <person name="Barry K."/>
            <person name="Bills G."/>
            <person name="Bluhm B."/>
            <person name="Cannon C."/>
            <person name="Castanera R."/>
            <person name="Culley D."/>
            <person name="Daum C."/>
            <person name="Ezra D."/>
            <person name="Gonzalez J."/>
            <person name="Henrissat B."/>
            <person name="Kuo A."/>
            <person name="Liang C."/>
            <person name="Lipzen A."/>
            <person name="Lutzoni F."/>
            <person name="Magnuson J."/>
            <person name="Mondo S."/>
            <person name="Nolan M."/>
            <person name="Ohm R."/>
            <person name="Pangilinan J."/>
            <person name="Park H.-J."/>
            <person name="Ramirez L."/>
            <person name="Alfaro M."/>
            <person name="Sun H."/>
            <person name="Tritt A."/>
            <person name="Yoshinaga Y."/>
            <person name="Zwiers L.-H."/>
            <person name="Turgeon B."/>
            <person name="Goodwin S."/>
            <person name="Spatafora J."/>
            <person name="Crous P."/>
            <person name="Grigoriev I."/>
        </authorList>
    </citation>
    <scope>NUCLEOTIDE SEQUENCE</scope>
    <source>
        <strain evidence="10">CBS 110217</strain>
    </source>
</reference>
<evidence type="ECO:0000313" key="11">
    <source>
        <dbReference type="Proteomes" id="UP000799777"/>
    </source>
</evidence>
<keyword evidence="5" id="KW-0378">Hydrolase</keyword>
<dbReference type="CDD" id="cd04275">
    <property type="entry name" value="ZnMc_pappalysin_like"/>
    <property type="match status" value="1"/>
</dbReference>
<organism evidence="10 11">
    <name type="scientific">Setomelanomma holmii</name>
    <dbReference type="NCBI Taxonomy" id="210430"/>
    <lineage>
        <taxon>Eukaryota</taxon>
        <taxon>Fungi</taxon>
        <taxon>Dikarya</taxon>
        <taxon>Ascomycota</taxon>
        <taxon>Pezizomycotina</taxon>
        <taxon>Dothideomycetes</taxon>
        <taxon>Pleosporomycetidae</taxon>
        <taxon>Pleosporales</taxon>
        <taxon>Pleosporineae</taxon>
        <taxon>Phaeosphaeriaceae</taxon>
        <taxon>Setomelanomma</taxon>
    </lineage>
</organism>
<dbReference type="SUPFAM" id="SSF55486">
    <property type="entry name" value="Metalloproteases ('zincins'), catalytic domain"/>
    <property type="match status" value="1"/>
</dbReference>
<dbReference type="GO" id="GO:0046872">
    <property type="term" value="F:metal ion binding"/>
    <property type="evidence" value="ECO:0007669"/>
    <property type="project" value="UniProtKB-KW"/>
</dbReference>
<feature type="domain" description="Peptidase M43 pregnancy-associated plasma-A" evidence="9">
    <location>
        <begin position="117"/>
        <end position="241"/>
    </location>
</feature>
<dbReference type="InterPro" id="IPR008754">
    <property type="entry name" value="Peptidase_M43"/>
</dbReference>
<evidence type="ECO:0000256" key="7">
    <source>
        <dbReference type="ARBA" id="ARBA00023049"/>
    </source>
</evidence>
<keyword evidence="8" id="KW-1015">Disulfide bond</keyword>
<evidence type="ECO:0000256" key="8">
    <source>
        <dbReference type="ARBA" id="ARBA00023157"/>
    </source>
</evidence>
<keyword evidence="6" id="KW-0862">Zinc</keyword>
<evidence type="ECO:0000256" key="6">
    <source>
        <dbReference type="ARBA" id="ARBA00022833"/>
    </source>
</evidence>
<evidence type="ECO:0000256" key="1">
    <source>
        <dbReference type="ARBA" id="ARBA00008721"/>
    </source>
</evidence>
<evidence type="ECO:0000256" key="3">
    <source>
        <dbReference type="ARBA" id="ARBA00022723"/>
    </source>
</evidence>
<keyword evidence="3" id="KW-0479">Metal-binding</keyword>
<protein>
    <recommendedName>
        <fullName evidence="9">Peptidase M43 pregnancy-associated plasma-A domain-containing protein</fullName>
    </recommendedName>
</protein>
<dbReference type="PANTHER" id="PTHR47466">
    <property type="match status" value="1"/>
</dbReference>
<evidence type="ECO:0000256" key="4">
    <source>
        <dbReference type="ARBA" id="ARBA00022729"/>
    </source>
</evidence>
<dbReference type="InterPro" id="IPR024079">
    <property type="entry name" value="MetalloPept_cat_dom_sf"/>
</dbReference>
<keyword evidence="4" id="KW-0732">Signal</keyword>
<proteinExistence type="inferred from homology"/>
<evidence type="ECO:0000256" key="2">
    <source>
        <dbReference type="ARBA" id="ARBA00022670"/>
    </source>
</evidence>
<dbReference type="Pfam" id="PF05572">
    <property type="entry name" value="Peptidase_M43"/>
    <property type="match status" value="1"/>
</dbReference>
<evidence type="ECO:0000256" key="5">
    <source>
        <dbReference type="ARBA" id="ARBA00022801"/>
    </source>
</evidence>
<dbReference type="AlphaFoldDB" id="A0A9P4HD00"/>
<dbReference type="EMBL" id="ML978173">
    <property type="protein sequence ID" value="KAF2032348.1"/>
    <property type="molecule type" value="Genomic_DNA"/>
</dbReference>
<accession>A0A9P4HD00</accession>
<keyword evidence="7" id="KW-0482">Metalloprotease</keyword>
<dbReference type="GO" id="GO:0008237">
    <property type="term" value="F:metallopeptidase activity"/>
    <property type="evidence" value="ECO:0007669"/>
    <property type="project" value="UniProtKB-KW"/>
</dbReference>
<dbReference type="GO" id="GO:0006508">
    <property type="term" value="P:proteolysis"/>
    <property type="evidence" value="ECO:0007669"/>
    <property type="project" value="UniProtKB-KW"/>
</dbReference>
<sequence length="259" mass="28558">MDSEIIRRALEYESSKRNSLIARDNIEIDIYLHNVASGSTWDEGYVSEDLLQKQFDILHETFLPYGIEMSLAGIDHTINPIWANNTAFSQSEADMKNALHKGDYTDINIYVVYEVLGFTHFPVSGITFLSDFIADAVVLGHNGAYGSNATGRDMGRSAIHEIGHWFGLEHTFLHGCVGLGDGIAETPLEDISQLTTSGGCPEGRDTCPGSPGLDPIHNHMDYTADSCRTEFTPGQVERMHTLFNLLRVPQQGVSNSSAY</sequence>
<keyword evidence="11" id="KW-1185">Reference proteome</keyword>
<dbReference type="OrthoDB" id="536211at2759"/>
<dbReference type="Gene3D" id="3.40.390.10">
    <property type="entry name" value="Collagenase (Catalytic Domain)"/>
    <property type="match status" value="1"/>
</dbReference>